<protein>
    <submittedName>
        <fullName evidence="1">Uncharacterized protein</fullName>
    </submittedName>
</protein>
<gene>
    <name evidence="1" type="ORF">LCGC14_0231360</name>
</gene>
<dbReference type="AlphaFoldDB" id="A0A0F9UED7"/>
<name>A0A0F9UED7_9ZZZZ</name>
<proteinExistence type="predicted"/>
<organism evidence="1">
    <name type="scientific">marine sediment metagenome</name>
    <dbReference type="NCBI Taxonomy" id="412755"/>
    <lineage>
        <taxon>unclassified sequences</taxon>
        <taxon>metagenomes</taxon>
        <taxon>ecological metagenomes</taxon>
    </lineage>
</organism>
<reference evidence="1" key="1">
    <citation type="journal article" date="2015" name="Nature">
        <title>Complex archaea that bridge the gap between prokaryotes and eukaryotes.</title>
        <authorList>
            <person name="Spang A."/>
            <person name="Saw J.H."/>
            <person name="Jorgensen S.L."/>
            <person name="Zaremba-Niedzwiedzka K."/>
            <person name="Martijn J."/>
            <person name="Lind A.E."/>
            <person name="van Eijk R."/>
            <person name="Schleper C."/>
            <person name="Guy L."/>
            <person name="Ettema T.J."/>
        </authorList>
    </citation>
    <scope>NUCLEOTIDE SEQUENCE</scope>
</reference>
<dbReference type="EMBL" id="LAZR01000113">
    <property type="protein sequence ID" value="KKN90024.1"/>
    <property type="molecule type" value="Genomic_DNA"/>
</dbReference>
<evidence type="ECO:0000313" key="1">
    <source>
        <dbReference type="EMBL" id="KKN90024.1"/>
    </source>
</evidence>
<sequence length="71" mass="7899">MYREPKKDGETGLFLPSRCPDPHCDGHLVAGERFGNPVWHCNGLTFHDMVGPLIACGRDHPRSPKRTESNG</sequence>
<comment type="caution">
    <text evidence="1">The sequence shown here is derived from an EMBL/GenBank/DDBJ whole genome shotgun (WGS) entry which is preliminary data.</text>
</comment>
<accession>A0A0F9UED7</accession>